<dbReference type="Pfam" id="PF13349">
    <property type="entry name" value="DUF4097"/>
    <property type="match status" value="1"/>
</dbReference>
<dbReference type="RefSeq" id="WP_344492122.1">
    <property type="nucleotide sequence ID" value="NZ_BAAAUD010000013.1"/>
</dbReference>
<dbReference type="Proteomes" id="UP001500403">
    <property type="component" value="Unassembled WGS sequence"/>
</dbReference>
<dbReference type="EMBL" id="BAAAUD010000013">
    <property type="protein sequence ID" value="GAA2930040.1"/>
    <property type="molecule type" value="Genomic_DNA"/>
</dbReference>
<organism evidence="2 3">
    <name type="scientific">Streptomyces enissocaesilis</name>
    <dbReference type="NCBI Taxonomy" id="332589"/>
    <lineage>
        <taxon>Bacteria</taxon>
        <taxon>Bacillati</taxon>
        <taxon>Actinomycetota</taxon>
        <taxon>Actinomycetes</taxon>
        <taxon>Kitasatosporales</taxon>
        <taxon>Streptomycetaceae</taxon>
        <taxon>Streptomyces</taxon>
        <taxon>Streptomyces rochei group</taxon>
    </lineage>
</organism>
<gene>
    <name evidence="2" type="ORF">GCM10010446_13340</name>
</gene>
<accession>A0ABN3WYJ1</accession>
<protein>
    <submittedName>
        <fullName evidence="2">DUF4097 family beta strand repeat-containing protein</fullName>
    </submittedName>
</protein>
<reference evidence="2 3" key="1">
    <citation type="journal article" date="2019" name="Int. J. Syst. Evol. Microbiol.">
        <title>The Global Catalogue of Microorganisms (GCM) 10K type strain sequencing project: providing services to taxonomists for standard genome sequencing and annotation.</title>
        <authorList>
            <consortium name="The Broad Institute Genomics Platform"/>
            <consortium name="The Broad Institute Genome Sequencing Center for Infectious Disease"/>
            <person name="Wu L."/>
            <person name="Ma J."/>
        </authorList>
    </citation>
    <scope>NUCLEOTIDE SEQUENCE [LARGE SCALE GENOMIC DNA]</scope>
    <source>
        <strain evidence="2 3">JCM 9088</strain>
    </source>
</reference>
<evidence type="ECO:0000259" key="1">
    <source>
        <dbReference type="Pfam" id="PF13349"/>
    </source>
</evidence>
<dbReference type="InterPro" id="IPR025164">
    <property type="entry name" value="Toastrack_DUF4097"/>
</dbReference>
<dbReference type="PROSITE" id="PS51257">
    <property type="entry name" value="PROKAR_LIPOPROTEIN"/>
    <property type="match status" value="1"/>
</dbReference>
<evidence type="ECO:0000313" key="3">
    <source>
        <dbReference type="Proteomes" id="UP001500403"/>
    </source>
</evidence>
<comment type="caution">
    <text evidence="2">The sequence shown here is derived from an EMBL/GenBank/DDBJ whole genome shotgun (WGS) entry which is preliminary data.</text>
</comment>
<proteinExistence type="predicted"/>
<sequence>MALRTRTFLAVGGVVAAVVALSGCGGSEAEDAPAEQRSFPFSGKTLTIDADDSALELVPADVKDVEVTRRADGWVFLGQGPGSTWVMEGDELVLRQHCDAMVSDCESWHRVKVPRGVAVTVRDDNGKVTATGFDTALALRSDNGRVTVKDSSGPLDLSSDNGEIVAEGISSKRVAANSDTGSVRMAFTVVPDLVEAGSDNGEISLDLPRATYSVTARSDNGDIRIGVPRAPDSPHVVRANSDNGEITVRSAN</sequence>
<keyword evidence="3" id="KW-1185">Reference proteome</keyword>
<evidence type="ECO:0000313" key="2">
    <source>
        <dbReference type="EMBL" id="GAA2930040.1"/>
    </source>
</evidence>
<name>A0ABN3WYJ1_9ACTN</name>
<feature type="domain" description="DUF4097" evidence="1">
    <location>
        <begin position="136"/>
        <end position="227"/>
    </location>
</feature>